<proteinExistence type="inferred from homology"/>
<sequence>MKKNKNTLFIIFLCCTFFFILFSGPKMKLNSAEDFNISAGVAIGANKIGKSDMLYIITTNSKMYKEDESLENEVKSGKGSTIGETREERQKKIGKQFFLGLSKAYLLDEKYAEYGIRPVIDIVFKNPVINDNAFLAVCKGKGEEYLKHNLGRYENSGEYISDMIKNSVTFNFFTADYTIKDAMLSMDSEGKSIICPYLKISEEEIKMDGMAIFKKDKLGVVLDMNETKIMNLLRENKVKGILTIQKNSKEYVNYAAKTKRKVQCSKSGDKYTFIINLNLNGDIVNNELYKDMSGKIEVIEKFEEDMAKKVEEMCYRFLDKMKKEYKVDCLQLGWVAASKYGRDTGVDWNEIVSKSDIKVNVKVHIDKLGRGEY</sequence>
<dbReference type="InterPro" id="IPR046953">
    <property type="entry name" value="Spore_GerAC-like_C"/>
</dbReference>
<dbReference type="GO" id="GO:0009847">
    <property type="term" value="P:spore germination"/>
    <property type="evidence" value="ECO:0007669"/>
    <property type="project" value="InterPro"/>
</dbReference>
<dbReference type="Proteomes" id="UP000537131">
    <property type="component" value="Unassembled WGS sequence"/>
</dbReference>
<comment type="subcellular location">
    <subcellularLocation>
        <location evidence="1">Membrane</location>
        <topology evidence="1">Lipid-anchor</topology>
    </subcellularLocation>
</comment>
<evidence type="ECO:0000259" key="9">
    <source>
        <dbReference type="Pfam" id="PF25198"/>
    </source>
</evidence>
<comment type="similarity">
    <text evidence="2">Belongs to the GerABKC lipoprotein family.</text>
</comment>
<keyword evidence="4" id="KW-0732">Signal</keyword>
<dbReference type="InterPro" id="IPR038501">
    <property type="entry name" value="Spore_GerAC_C_sf"/>
</dbReference>
<reference evidence="10 11" key="1">
    <citation type="submission" date="2020-04" db="EMBL/GenBank/DDBJ databases">
        <authorList>
            <person name="Doyle D.A."/>
        </authorList>
    </citation>
    <scope>NUCLEOTIDE SEQUENCE [LARGE SCALE GENOMIC DNA]</scope>
    <source>
        <strain evidence="10 11">P21</strain>
    </source>
</reference>
<keyword evidence="11" id="KW-1185">Reference proteome</keyword>
<evidence type="ECO:0000313" key="10">
    <source>
        <dbReference type="EMBL" id="NMM62626.1"/>
    </source>
</evidence>
<feature type="domain" description="Spore germination protein N-terminal" evidence="9">
    <location>
        <begin position="33"/>
        <end position="200"/>
    </location>
</feature>
<evidence type="ECO:0000256" key="1">
    <source>
        <dbReference type="ARBA" id="ARBA00004635"/>
    </source>
</evidence>
<name>A0A7Y0HP30_9CLOT</name>
<keyword evidence="3" id="KW-0309">Germination</keyword>
<evidence type="ECO:0000256" key="5">
    <source>
        <dbReference type="ARBA" id="ARBA00023136"/>
    </source>
</evidence>
<dbReference type="PANTHER" id="PTHR35789">
    <property type="entry name" value="SPORE GERMINATION PROTEIN B3"/>
    <property type="match status" value="1"/>
</dbReference>
<keyword evidence="7" id="KW-0449">Lipoprotein</keyword>
<evidence type="ECO:0000313" key="11">
    <source>
        <dbReference type="Proteomes" id="UP000537131"/>
    </source>
</evidence>
<dbReference type="AlphaFoldDB" id="A0A7Y0HP30"/>
<reference evidence="10 11" key="2">
    <citation type="submission" date="2020-06" db="EMBL/GenBank/DDBJ databases">
        <title>Complete Genome Sequence of Clostridium muelleri sp. nov. P21T, an Acid-Alcohol Producing Acetogen Isolated from Old Hay.</title>
        <authorList>
            <person name="Duncan K.E."/>
            <person name="Tanner R.S."/>
        </authorList>
    </citation>
    <scope>NUCLEOTIDE SEQUENCE [LARGE SCALE GENOMIC DNA]</scope>
    <source>
        <strain evidence="10 11">P21</strain>
    </source>
</reference>
<keyword evidence="6" id="KW-0564">Palmitate</keyword>
<dbReference type="Gene3D" id="3.30.300.210">
    <property type="entry name" value="Nutrient germinant receptor protein C, domain 3"/>
    <property type="match status" value="1"/>
</dbReference>
<evidence type="ECO:0000256" key="3">
    <source>
        <dbReference type="ARBA" id="ARBA00022544"/>
    </source>
</evidence>
<dbReference type="Pfam" id="PF25198">
    <property type="entry name" value="Spore_GerAC_N"/>
    <property type="match status" value="1"/>
</dbReference>
<dbReference type="NCBIfam" id="TIGR02887">
    <property type="entry name" value="spore_ger_x_C"/>
    <property type="match status" value="1"/>
</dbReference>
<comment type="caution">
    <text evidence="10">The sequence shown here is derived from an EMBL/GenBank/DDBJ whole genome shotgun (WGS) entry which is preliminary data.</text>
</comment>
<protein>
    <submittedName>
        <fullName evidence="10">Ger(X)C family spore germination protein</fullName>
    </submittedName>
</protein>
<dbReference type="RefSeq" id="WP_169297230.1">
    <property type="nucleotide sequence ID" value="NZ_JABBNI010000014.1"/>
</dbReference>
<evidence type="ECO:0000256" key="4">
    <source>
        <dbReference type="ARBA" id="ARBA00022729"/>
    </source>
</evidence>
<gene>
    <name evidence="10" type="ORF">HBE96_07950</name>
</gene>
<dbReference type="Pfam" id="PF05504">
    <property type="entry name" value="Spore_GerAC"/>
    <property type="match status" value="1"/>
</dbReference>
<dbReference type="EMBL" id="JABBNI010000014">
    <property type="protein sequence ID" value="NMM62626.1"/>
    <property type="molecule type" value="Genomic_DNA"/>
</dbReference>
<dbReference type="PANTHER" id="PTHR35789:SF1">
    <property type="entry name" value="SPORE GERMINATION PROTEIN B3"/>
    <property type="match status" value="1"/>
</dbReference>
<keyword evidence="5" id="KW-0472">Membrane</keyword>
<evidence type="ECO:0000259" key="8">
    <source>
        <dbReference type="Pfam" id="PF05504"/>
    </source>
</evidence>
<organism evidence="10 11">
    <name type="scientific">Clostridium muellerianum</name>
    <dbReference type="NCBI Taxonomy" id="2716538"/>
    <lineage>
        <taxon>Bacteria</taxon>
        <taxon>Bacillati</taxon>
        <taxon>Bacillota</taxon>
        <taxon>Clostridia</taxon>
        <taxon>Eubacteriales</taxon>
        <taxon>Clostridiaceae</taxon>
        <taxon>Clostridium</taxon>
    </lineage>
</organism>
<evidence type="ECO:0000256" key="2">
    <source>
        <dbReference type="ARBA" id="ARBA00007886"/>
    </source>
</evidence>
<dbReference type="InterPro" id="IPR057336">
    <property type="entry name" value="GerAC_N"/>
</dbReference>
<evidence type="ECO:0000256" key="6">
    <source>
        <dbReference type="ARBA" id="ARBA00023139"/>
    </source>
</evidence>
<accession>A0A7Y0HP30</accession>
<feature type="domain" description="Spore germination GerAC-like C-terminal" evidence="8">
    <location>
        <begin position="208"/>
        <end position="369"/>
    </location>
</feature>
<evidence type="ECO:0000256" key="7">
    <source>
        <dbReference type="ARBA" id="ARBA00023288"/>
    </source>
</evidence>
<dbReference type="InterPro" id="IPR008844">
    <property type="entry name" value="Spore_GerAC-like"/>
</dbReference>
<dbReference type="GO" id="GO:0016020">
    <property type="term" value="C:membrane"/>
    <property type="evidence" value="ECO:0007669"/>
    <property type="project" value="UniProtKB-SubCell"/>
</dbReference>